<name>A0A6J8DQJ1_MYTCO</name>
<dbReference type="PANTHER" id="PTHR11474:SF126">
    <property type="entry name" value="TYROSINASE-LIKE PROTEIN TYR-1-RELATED"/>
    <property type="match status" value="1"/>
</dbReference>
<gene>
    <name evidence="5" type="ORF">MCOR_42467</name>
</gene>
<dbReference type="GO" id="GO:0046872">
    <property type="term" value="F:metal ion binding"/>
    <property type="evidence" value="ECO:0007669"/>
    <property type="project" value="UniProtKB-KW"/>
</dbReference>
<keyword evidence="6" id="KW-1185">Reference proteome</keyword>
<dbReference type="Gene3D" id="1.10.1280.10">
    <property type="entry name" value="Di-copper center containing domain from catechol oxidase"/>
    <property type="match status" value="1"/>
</dbReference>
<dbReference type="AlphaFoldDB" id="A0A6J8DQJ1"/>
<dbReference type="InterPro" id="IPR008922">
    <property type="entry name" value="Di-copper_centre_dom_sf"/>
</dbReference>
<reference evidence="5 6" key="1">
    <citation type="submission" date="2020-06" db="EMBL/GenBank/DDBJ databases">
        <authorList>
            <person name="Li R."/>
            <person name="Bekaert M."/>
        </authorList>
    </citation>
    <scope>NUCLEOTIDE SEQUENCE [LARGE SCALE GENOMIC DNA]</scope>
    <source>
        <strain evidence="6">wild</strain>
    </source>
</reference>
<dbReference type="InterPro" id="IPR050316">
    <property type="entry name" value="Tyrosinase/Hemocyanin"/>
</dbReference>
<proteinExistence type="predicted"/>
<evidence type="ECO:0000259" key="4">
    <source>
        <dbReference type="PROSITE" id="PS00498"/>
    </source>
</evidence>
<accession>A0A6J8DQJ1</accession>
<evidence type="ECO:0000256" key="2">
    <source>
        <dbReference type="ARBA" id="ARBA00023008"/>
    </source>
</evidence>
<dbReference type="EMBL" id="CACVKT020007640">
    <property type="protein sequence ID" value="CAC5409140.1"/>
    <property type="molecule type" value="Genomic_DNA"/>
</dbReference>
<dbReference type="OrthoDB" id="6132182at2759"/>
<dbReference type="Proteomes" id="UP000507470">
    <property type="component" value="Unassembled WGS sequence"/>
</dbReference>
<organism evidence="5 6">
    <name type="scientific">Mytilus coruscus</name>
    <name type="common">Sea mussel</name>
    <dbReference type="NCBI Taxonomy" id="42192"/>
    <lineage>
        <taxon>Eukaryota</taxon>
        <taxon>Metazoa</taxon>
        <taxon>Spiralia</taxon>
        <taxon>Lophotrochozoa</taxon>
        <taxon>Mollusca</taxon>
        <taxon>Bivalvia</taxon>
        <taxon>Autobranchia</taxon>
        <taxon>Pteriomorphia</taxon>
        <taxon>Mytilida</taxon>
        <taxon>Mytiloidea</taxon>
        <taxon>Mytilidae</taxon>
        <taxon>Mytilinae</taxon>
        <taxon>Mytilus</taxon>
    </lineage>
</organism>
<sequence>MHNANRQLRKSYSKAKTRKQENQNGMCDVEWRTFSACQYKRLPQNIANNKTAGKLRIENFISCGVRPDMNTYDIIASIHTGSDREHQGPAFFSWHRIYLLLYEAALQAVFGRDVTVPYWDSSCDQAMGNRQNRTFIFSNKYFGTPFGYVTEGFFANLPGKRIIRCIGAEGGLTSKNAIAAVLSRTSHSQIVQDGQRRYFFEGYHNIVHRWVDGTMAAGLTAAFDPMFWCHHAFVDYVWELFRIRIRNAPADYPLGFPLHPPEDLMNFRNYRYRPNPPITNREGYSSRYAHLRHYEPAPSCQNHCSNSPDLYCNRQKDICISLERVPEERYAKDRDALCDIGTTLGVDNIPVGSADSTTTMTALQRVEQAVLQDFPACTPLKLFKINQIDPNARGISIFDV</sequence>
<dbReference type="PANTHER" id="PTHR11474">
    <property type="entry name" value="TYROSINASE FAMILY MEMBER"/>
    <property type="match status" value="1"/>
</dbReference>
<dbReference type="PRINTS" id="PR00092">
    <property type="entry name" value="TYROSINASE"/>
</dbReference>
<keyword evidence="1" id="KW-0479">Metal-binding</keyword>
<evidence type="ECO:0000313" key="5">
    <source>
        <dbReference type="EMBL" id="CAC5409140.1"/>
    </source>
</evidence>
<keyword evidence="2" id="KW-0186">Copper</keyword>
<evidence type="ECO:0000259" key="3">
    <source>
        <dbReference type="PROSITE" id="PS00497"/>
    </source>
</evidence>
<feature type="domain" description="Tyrosinase copper-binding" evidence="4">
    <location>
        <begin position="224"/>
        <end position="235"/>
    </location>
</feature>
<dbReference type="PROSITE" id="PS00498">
    <property type="entry name" value="TYROSINASE_2"/>
    <property type="match status" value="1"/>
</dbReference>
<dbReference type="SUPFAM" id="SSF48056">
    <property type="entry name" value="Di-copper centre-containing domain"/>
    <property type="match status" value="1"/>
</dbReference>
<dbReference type="Pfam" id="PF00264">
    <property type="entry name" value="Tyrosinase"/>
    <property type="match status" value="2"/>
</dbReference>
<dbReference type="GO" id="GO:0004503">
    <property type="term" value="F:tyrosinase activity"/>
    <property type="evidence" value="ECO:0007669"/>
    <property type="project" value="UniProtKB-EC"/>
</dbReference>
<protein>
    <submittedName>
        <fullName evidence="5">TYR</fullName>
        <ecNumber evidence="5">1.14.18.1</ecNumber>
    </submittedName>
</protein>
<dbReference type="PROSITE" id="PS00497">
    <property type="entry name" value="TYROSINASE_1"/>
    <property type="match status" value="1"/>
</dbReference>
<feature type="domain" description="Tyrosinase copper-binding" evidence="3">
    <location>
        <begin position="86"/>
        <end position="103"/>
    </location>
</feature>
<evidence type="ECO:0000313" key="6">
    <source>
        <dbReference type="Proteomes" id="UP000507470"/>
    </source>
</evidence>
<dbReference type="InterPro" id="IPR002227">
    <property type="entry name" value="Tyrosinase_Cu-bd"/>
</dbReference>
<evidence type="ECO:0000256" key="1">
    <source>
        <dbReference type="ARBA" id="ARBA00022723"/>
    </source>
</evidence>
<keyword evidence="5" id="KW-0560">Oxidoreductase</keyword>
<dbReference type="EC" id="1.14.18.1" evidence="5"/>